<keyword evidence="2" id="KW-0472">Membrane</keyword>
<feature type="region of interest" description="Disordered" evidence="1">
    <location>
        <begin position="1"/>
        <end position="120"/>
    </location>
</feature>
<feature type="domain" description="Pyrrolo-quinoline quinone repeat" evidence="3">
    <location>
        <begin position="204"/>
        <end position="349"/>
    </location>
</feature>
<keyword evidence="2" id="KW-0812">Transmembrane</keyword>
<dbReference type="Proteomes" id="UP000067448">
    <property type="component" value="Unassembled WGS sequence"/>
</dbReference>
<sequence>MVQPPDQPPQGGYGTPQGPPPPSQPQPPQQPYGYPQTPPPQGPPAPSPGYGYPQQQPPAQPGPYTQPGPYGQPQQSGPYAQPGPYNPSPQAGYGYPQSQYPGTPTPPAAGGGGSKSPFKGRPAMIIGAAVAALLVVGGAVFAVTRLGDDGEKKPVAKESTGPSGDDKPSDAPSAPVNEGDGSGDGGKDLDISDLNADVKAGEAKVLWYKSAPDAPGSGASAPGLWVTDKVAVKPAYKQLFGYNVSDGNPAWDPIEFPGKICAVTPKATAADRVVISYQKNTSKNAECDQLQQIDLNTGDKGWSAEVEEGELFDSTISVGLSVTGDTLMVGRSQSGTAYDVNTGKKLFDKKSYGQSCYPAGFAGGTRLIAVSSCAVTTDKEHDEVQELDPRTGKAKWTRKIPKGWKVEHAYSVDPIVLYLTNEEENTWNISTLRADGSTRSQVDSDDSFAPECDGGILTRDVAGCTAVAADANTLYLPTEEKDGTNEVVALNLATGKEKWRLKSPSADAEIVPLKAEGGRLLAYVEPTRDAGGQVVSVPAAGAPKATKLLQMPASAAEIEGSFYAKAVDYVDGRFYISTTLLTGVDDAKEKLMLAFGK</sequence>
<feature type="compositionally biased region" description="Low complexity" evidence="1">
    <location>
        <begin position="67"/>
        <end position="83"/>
    </location>
</feature>
<comment type="caution">
    <text evidence="4">The sequence shown here is derived from an EMBL/GenBank/DDBJ whole genome shotgun (WGS) entry which is preliminary data.</text>
</comment>
<dbReference type="Gene3D" id="2.130.10.10">
    <property type="entry name" value="YVTN repeat-like/Quinoprotein amine dehydrogenase"/>
    <property type="match status" value="1"/>
</dbReference>
<feature type="transmembrane region" description="Helical" evidence="2">
    <location>
        <begin position="123"/>
        <end position="143"/>
    </location>
</feature>
<dbReference type="PANTHER" id="PTHR34512">
    <property type="entry name" value="CELL SURFACE PROTEIN"/>
    <property type="match status" value="1"/>
</dbReference>
<dbReference type="RefSeq" id="WP_059079929.1">
    <property type="nucleotide sequence ID" value="NZ_BCMM01000009.1"/>
</dbReference>
<dbReference type="Pfam" id="PF13360">
    <property type="entry name" value="PQQ_2"/>
    <property type="match status" value="1"/>
</dbReference>
<proteinExistence type="predicted"/>
<dbReference type="InterPro" id="IPR002372">
    <property type="entry name" value="PQQ_rpt_dom"/>
</dbReference>
<dbReference type="EMBL" id="BCMM01000009">
    <property type="protein sequence ID" value="GAQ62102.1"/>
    <property type="molecule type" value="Genomic_DNA"/>
</dbReference>
<accession>A0A100JM67</accession>
<feature type="compositionally biased region" description="Pro residues" evidence="1">
    <location>
        <begin position="55"/>
        <end position="66"/>
    </location>
</feature>
<keyword evidence="2" id="KW-1133">Transmembrane helix</keyword>
<evidence type="ECO:0000259" key="3">
    <source>
        <dbReference type="Pfam" id="PF13360"/>
    </source>
</evidence>
<gene>
    <name evidence="4" type="ORF">SsS58_02459</name>
</gene>
<name>A0A100JM67_STRSC</name>
<feature type="region of interest" description="Disordered" evidence="1">
    <location>
        <begin position="150"/>
        <end position="192"/>
    </location>
</feature>
<dbReference type="OrthoDB" id="3944519at2"/>
<evidence type="ECO:0000256" key="2">
    <source>
        <dbReference type="SAM" id="Phobius"/>
    </source>
</evidence>
<reference evidence="5" key="3">
    <citation type="submission" date="2016-02" db="EMBL/GenBank/DDBJ databases">
        <title>Draft genome of pathogenic Streptomyces sp. in Japan.</title>
        <authorList>
            <person name="Tomihama T."/>
            <person name="Ikenaga M."/>
            <person name="Sakai M."/>
            <person name="Okubo T."/>
            <person name="Ikeda S."/>
        </authorList>
    </citation>
    <scope>NUCLEOTIDE SEQUENCE [LARGE SCALE GENOMIC DNA]</scope>
    <source>
        <strain evidence="5">S58</strain>
    </source>
</reference>
<reference evidence="5" key="1">
    <citation type="submission" date="2015-11" db="EMBL/GenBank/DDBJ databases">
        <authorList>
            <consortium name="Cross-ministerial Strategic Innovation Promotion Program (SIP) consortium"/>
            <person name="Tomihama T."/>
            <person name="Ikenaga M."/>
            <person name="Sakai M."/>
            <person name="Okubo T."/>
            <person name="Ikeda S."/>
        </authorList>
    </citation>
    <scope>NUCLEOTIDE SEQUENCE [LARGE SCALE GENOMIC DNA]</scope>
    <source>
        <strain evidence="5">S58</strain>
    </source>
</reference>
<dbReference type="AlphaFoldDB" id="A0A100JM67"/>
<evidence type="ECO:0000256" key="1">
    <source>
        <dbReference type="SAM" id="MobiDB-lite"/>
    </source>
</evidence>
<dbReference type="InterPro" id="IPR011047">
    <property type="entry name" value="Quinoprotein_ADH-like_sf"/>
</dbReference>
<protein>
    <submittedName>
        <fullName evidence="4">PQQ enzyme repeat protein</fullName>
    </submittedName>
</protein>
<feature type="compositionally biased region" description="Pro residues" evidence="1">
    <location>
        <begin position="17"/>
        <end position="47"/>
    </location>
</feature>
<dbReference type="SUPFAM" id="SSF50998">
    <property type="entry name" value="Quinoprotein alcohol dehydrogenase-like"/>
    <property type="match status" value="1"/>
</dbReference>
<evidence type="ECO:0000313" key="5">
    <source>
        <dbReference type="Proteomes" id="UP000067448"/>
    </source>
</evidence>
<reference evidence="4 5" key="2">
    <citation type="journal article" date="2016" name="Genome Announc.">
        <title>Draft Genome Sequences of Streptomyces scabiei S58, Streptomyces turgidiscabies T45, and Streptomyces acidiscabies a10, the Pathogens of Potato Common Scab, Isolated in Japan.</title>
        <authorList>
            <person name="Tomihama T."/>
            <person name="Nishi Y."/>
            <person name="Sakai M."/>
            <person name="Ikenaga M."/>
            <person name="Okubo T."/>
            <person name="Ikeda S."/>
        </authorList>
    </citation>
    <scope>NUCLEOTIDE SEQUENCE [LARGE SCALE GENOMIC DNA]</scope>
    <source>
        <strain evidence="4 5">S58</strain>
    </source>
</reference>
<organism evidence="4 5">
    <name type="scientific">Streptomyces scabiei</name>
    <dbReference type="NCBI Taxonomy" id="1930"/>
    <lineage>
        <taxon>Bacteria</taxon>
        <taxon>Bacillati</taxon>
        <taxon>Actinomycetota</taxon>
        <taxon>Actinomycetes</taxon>
        <taxon>Kitasatosporales</taxon>
        <taxon>Streptomycetaceae</taxon>
        <taxon>Streptomyces</taxon>
    </lineage>
</organism>
<evidence type="ECO:0000313" key="4">
    <source>
        <dbReference type="EMBL" id="GAQ62102.1"/>
    </source>
</evidence>
<dbReference type="PANTHER" id="PTHR34512:SF30">
    <property type="entry name" value="OUTER MEMBRANE PROTEIN ASSEMBLY FACTOR BAMB"/>
    <property type="match status" value="1"/>
</dbReference>
<dbReference type="InterPro" id="IPR015943">
    <property type="entry name" value="WD40/YVTN_repeat-like_dom_sf"/>
</dbReference>